<evidence type="ECO:0000256" key="2">
    <source>
        <dbReference type="SAM" id="Coils"/>
    </source>
</evidence>
<dbReference type="AlphaFoldDB" id="A0A1I1PFL9"/>
<keyword evidence="2" id="KW-0175">Coiled coil</keyword>
<dbReference type="SUPFAM" id="SSF49764">
    <property type="entry name" value="HSP20-like chaperones"/>
    <property type="match status" value="1"/>
</dbReference>
<dbReference type="InterPro" id="IPR008978">
    <property type="entry name" value="HSP20-like_chaperone"/>
</dbReference>
<evidence type="ECO:0000313" key="4">
    <source>
        <dbReference type="EMBL" id="SFD06428.1"/>
    </source>
</evidence>
<sequence>MFRIFPFKFGMVTDVNKLGGIIGSFLDNIDDITEEHEDEIDKLEESNEFINLQEYDDMYVLTIELTGIDLREMSIQYNPGKISINLNRSEVIKSGFGLFTSNVIIKKNYKKEFKNIEAVEETKIFKILERGVFKISMPKKYFIDEELKIVDVDNYIEN</sequence>
<dbReference type="OrthoDB" id="1909800at2"/>
<dbReference type="STRING" id="119641.SAMN05421842_11859"/>
<dbReference type="Proteomes" id="UP000199263">
    <property type="component" value="Unassembled WGS sequence"/>
</dbReference>
<dbReference type="PROSITE" id="PS01031">
    <property type="entry name" value="SHSP"/>
    <property type="match status" value="1"/>
</dbReference>
<comment type="similarity">
    <text evidence="1">Belongs to the small heat shock protein (HSP20) family.</text>
</comment>
<gene>
    <name evidence="4" type="ORF">SAMN05421842_11859</name>
</gene>
<name>A0A1I1PFL9_9CLOT</name>
<proteinExistence type="inferred from homology"/>
<dbReference type="InterPro" id="IPR002068">
    <property type="entry name" value="A-crystallin/Hsp20_dom"/>
</dbReference>
<dbReference type="EMBL" id="FOMG01000018">
    <property type="protein sequence ID" value="SFD06428.1"/>
    <property type="molecule type" value="Genomic_DNA"/>
</dbReference>
<evidence type="ECO:0000313" key="5">
    <source>
        <dbReference type="Proteomes" id="UP000199263"/>
    </source>
</evidence>
<organism evidence="4 5">
    <name type="scientific">Clostridium uliginosum</name>
    <dbReference type="NCBI Taxonomy" id="119641"/>
    <lineage>
        <taxon>Bacteria</taxon>
        <taxon>Bacillati</taxon>
        <taxon>Bacillota</taxon>
        <taxon>Clostridia</taxon>
        <taxon>Eubacteriales</taxon>
        <taxon>Clostridiaceae</taxon>
        <taxon>Clostridium</taxon>
    </lineage>
</organism>
<feature type="coiled-coil region" evidence="2">
    <location>
        <begin position="26"/>
        <end position="53"/>
    </location>
</feature>
<evidence type="ECO:0000256" key="1">
    <source>
        <dbReference type="PROSITE-ProRule" id="PRU00285"/>
    </source>
</evidence>
<reference evidence="4 5" key="1">
    <citation type="submission" date="2016-10" db="EMBL/GenBank/DDBJ databases">
        <authorList>
            <person name="de Groot N.N."/>
        </authorList>
    </citation>
    <scope>NUCLEOTIDE SEQUENCE [LARGE SCALE GENOMIC DNA]</scope>
    <source>
        <strain evidence="4 5">DSM 12992</strain>
    </source>
</reference>
<accession>A0A1I1PFL9</accession>
<feature type="domain" description="SHSP" evidence="3">
    <location>
        <begin position="41"/>
        <end position="155"/>
    </location>
</feature>
<dbReference type="CDD" id="cd00298">
    <property type="entry name" value="ACD_sHsps_p23-like"/>
    <property type="match status" value="1"/>
</dbReference>
<dbReference type="Gene3D" id="2.60.40.790">
    <property type="match status" value="1"/>
</dbReference>
<evidence type="ECO:0000259" key="3">
    <source>
        <dbReference type="PROSITE" id="PS01031"/>
    </source>
</evidence>
<dbReference type="RefSeq" id="WP_090092094.1">
    <property type="nucleotide sequence ID" value="NZ_FOMG01000018.1"/>
</dbReference>
<protein>
    <submittedName>
        <fullName evidence="4">HSP20 family protein</fullName>
    </submittedName>
</protein>
<keyword evidence="5" id="KW-1185">Reference proteome</keyword>